<reference evidence="2" key="1">
    <citation type="journal article" date="2019" name="Int. J. Syst. Evol. Microbiol.">
        <title>The Global Catalogue of Microorganisms (GCM) 10K type strain sequencing project: providing services to taxonomists for standard genome sequencing and annotation.</title>
        <authorList>
            <consortium name="The Broad Institute Genomics Platform"/>
            <consortium name="The Broad Institute Genome Sequencing Center for Infectious Disease"/>
            <person name="Wu L."/>
            <person name="Ma J."/>
        </authorList>
    </citation>
    <scope>NUCLEOTIDE SEQUENCE [LARGE SCALE GENOMIC DNA]</scope>
    <source>
        <strain evidence="2">JCM 16083</strain>
    </source>
</reference>
<evidence type="ECO:0000313" key="2">
    <source>
        <dbReference type="Proteomes" id="UP001501126"/>
    </source>
</evidence>
<organism evidence="1 2">
    <name type="scientific">Wandonia haliotis</name>
    <dbReference type="NCBI Taxonomy" id="574963"/>
    <lineage>
        <taxon>Bacteria</taxon>
        <taxon>Pseudomonadati</taxon>
        <taxon>Bacteroidota</taxon>
        <taxon>Flavobacteriia</taxon>
        <taxon>Flavobacteriales</taxon>
        <taxon>Crocinitomicaceae</taxon>
        <taxon>Wandonia</taxon>
    </lineage>
</organism>
<dbReference type="Proteomes" id="UP001501126">
    <property type="component" value="Unassembled WGS sequence"/>
</dbReference>
<protein>
    <recommendedName>
        <fullName evidence="3">Tetratricopeptide repeat protein</fullName>
    </recommendedName>
</protein>
<sequence>MKPSNELFKLIKSLTKSEKRFFKLSSSLQSGDKNYLKLFDYIEKQEVYDEEEVKKYFKEERFIQHLPSEKNHLYKLILKSLRSFYSEQSVSSILKQELKNIEILFKKALYKECEKFVRKAKKIAIEHEKFYYWFELLAWEKKLLEEAYESGEFDLDVDKLIREEEEVIAKLRNLAEYQILYSKINYVFRRGGFTRNEAEKKVVDDIANYHLIKGKNTAISTRATTICYYIKGLCSATNRDYADSYVFFNKVKTILDGNTKIREDLAKRYLLTLSHLLRCYIDSSDYENATKLIGEIRALEGKKGFGNMGVMVKIFAVSYSFEITLYNLIGDFNKSVDLIPQLEKQMELYGDKLNKEQIITFSFLKAYSYFGLGEFKKALHELNEVLNDNEQLLRQDLYAFARLLNLMIHYELENYEFLSYIIKSTNRYINKTERDYTIENYLIKQLKKLVKAPSHAAKTEIFERMEQDMEVLLNNPQERVVLEYFDLPAWVQSHLKHIPMSEVIRERLKA</sequence>
<dbReference type="RefSeq" id="WP_343786017.1">
    <property type="nucleotide sequence ID" value="NZ_BAAAFH010000007.1"/>
</dbReference>
<keyword evidence="2" id="KW-1185">Reference proteome</keyword>
<dbReference type="EMBL" id="BAAAFH010000007">
    <property type="protein sequence ID" value="GAA0875007.1"/>
    <property type="molecule type" value="Genomic_DNA"/>
</dbReference>
<comment type="caution">
    <text evidence="1">The sequence shown here is derived from an EMBL/GenBank/DDBJ whole genome shotgun (WGS) entry which is preliminary data.</text>
</comment>
<name>A0ABP3Y271_9FLAO</name>
<proteinExistence type="predicted"/>
<evidence type="ECO:0000313" key="1">
    <source>
        <dbReference type="EMBL" id="GAA0875007.1"/>
    </source>
</evidence>
<evidence type="ECO:0008006" key="3">
    <source>
        <dbReference type="Google" id="ProtNLM"/>
    </source>
</evidence>
<gene>
    <name evidence="1" type="ORF">GCM10009118_14150</name>
</gene>
<accession>A0ABP3Y271</accession>